<evidence type="ECO:0000256" key="1">
    <source>
        <dbReference type="SAM" id="Phobius"/>
    </source>
</evidence>
<keyword evidence="1" id="KW-0472">Membrane</keyword>
<gene>
    <name evidence="2" type="ORF">NIOZUU157_00110</name>
</gene>
<dbReference type="EMBL" id="MW030544">
    <property type="protein sequence ID" value="QPI16227.1"/>
    <property type="molecule type" value="Genomic_DNA"/>
</dbReference>
<sequence>MEKAKELFGKVVSWIDSKGFSALLSLGLGVGLWVFGYKIYAGIAFGVFLTRNWDLFRGWIKK</sequence>
<feature type="transmembrane region" description="Helical" evidence="1">
    <location>
        <begin position="20"/>
        <end position="49"/>
    </location>
</feature>
<keyword evidence="1" id="KW-0812">Transmembrane</keyword>
<accession>A0A7S9XGM9</accession>
<reference evidence="2" key="1">
    <citation type="submission" date="2020-08" db="EMBL/GenBank/DDBJ databases">
        <title>Bridging the membrane lipid divide: bacteria of the FCB group superphylum have the potential to synthesize archaeal ether lipids.</title>
        <authorList>
            <person name="Villanueva L."/>
            <person name="von Meijenfeldt F.A.B."/>
            <person name="Westbye A.B."/>
            <person name="Yadav S."/>
            <person name="Hopmans E.C."/>
            <person name="Dutilh B.E."/>
            <person name="Sinninghe Damste J.S."/>
        </authorList>
    </citation>
    <scope>NUCLEOTIDE SEQUENCE</scope>
    <source>
        <strain evidence="2">NIOZ-UU157</strain>
    </source>
</reference>
<organism evidence="2">
    <name type="scientific">Virus NIOZ-UU157</name>
    <dbReference type="NCBI Taxonomy" id="2763269"/>
    <lineage>
        <taxon>Viruses</taxon>
    </lineage>
</organism>
<protein>
    <submittedName>
        <fullName evidence="2">Uncharacterized protein</fullName>
    </submittedName>
</protein>
<name>A0A7S9XGM9_9VIRU</name>
<evidence type="ECO:0000313" key="2">
    <source>
        <dbReference type="EMBL" id="QPI16227.1"/>
    </source>
</evidence>
<proteinExistence type="predicted"/>
<keyword evidence="1" id="KW-1133">Transmembrane helix</keyword>